<dbReference type="GO" id="GO:0006811">
    <property type="term" value="P:monoatomic ion transport"/>
    <property type="evidence" value="ECO:0007669"/>
    <property type="project" value="UniProtKB-KW"/>
</dbReference>
<keyword evidence="4 12" id="KW-1134">Transmembrane beta strand</keyword>
<evidence type="ECO:0000256" key="7">
    <source>
        <dbReference type="ARBA" id="ARBA00023065"/>
    </source>
</evidence>
<proteinExistence type="inferred from homology"/>
<comment type="similarity">
    <text evidence="2 12 14">Belongs to the TonB-dependent receptor family.</text>
</comment>
<feature type="signal peptide" evidence="15">
    <location>
        <begin position="1"/>
        <end position="22"/>
    </location>
</feature>
<dbReference type="InterPro" id="IPR036942">
    <property type="entry name" value="Beta-barrel_TonB_sf"/>
</dbReference>
<dbReference type="EMBL" id="RBXP01000016">
    <property type="protein sequence ID" value="RKT51282.1"/>
    <property type="molecule type" value="Genomic_DNA"/>
</dbReference>
<organism evidence="18 19">
    <name type="scientific">Azonexus fungiphilus</name>
    <dbReference type="NCBI Taxonomy" id="146940"/>
    <lineage>
        <taxon>Bacteria</taxon>
        <taxon>Pseudomonadati</taxon>
        <taxon>Pseudomonadota</taxon>
        <taxon>Betaproteobacteria</taxon>
        <taxon>Rhodocyclales</taxon>
        <taxon>Azonexaceae</taxon>
        <taxon>Azonexus</taxon>
    </lineage>
</organism>
<evidence type="ECO:0000256" key="12">
    <source>
        <dbReference type="PROSITE-ProRule" id="PRU01360"/>
    </source>
</evidence>
<dbReference type="InterPro" id="IPR010916">
    <property type="entry name" value="TonB_box_CS"/>
</dbReference>
<evidence type="ECO:0000313" key="19">
    <source>
        <dbReference type="Proteomes" id="UP000270626"/>
    </source>
</evidence>
<evidence type="ECO:0000259" key="16">
    <source>
        <dbReference type="Pfam" id="PF00593"/>
    </source>
</evidence>
<evidence type="ECO:0000259" key="17">
    <source>
        <dbReference type="Pfam" id="PF07715"/>
    </source>
</evidence>
<keyword evidence="5 12" id="KW-0812">Transmembrane</keyword>
<dbReference type="PROSITE" id="PS52016">
    <property type="entry name" value="TONB_DEPENDENT_REC_3"/>
    <property type="match status" value="1"/>
</dbReference>
<keyword evidence="6 15" id="KW-0732">Signal</keyword>
<dbReference type="Pfam" id="PF00593">
    <property type="entry name" value="TonB_dep_Rec_b-barrel"/>
    <property type="match status" value="1"/>
</dbReference>
<dbReference type="OrthoDB" id="183532at2"/>
<dbReference type="PANTHER" id="PTHR30069">
    <property type="entry name" value="TONB-DEPENDENT OUTER MEMBRANE RECEPTOR"/>
    <property type="match status" value="1"/>
</dbReference>
<dbReference type="GO" id="GO:0015889">
    <property type="term" value="P:cobalamin transport"/>
    <property type="evidence" value="ECO:0007669"/>
    <property type="project" value="TreeGrafter"/>
</dbReference>
<evidence type="ECO:0000256" key="14">
    <source>
        <dbReference type="RuleBase" id="RU003357"/>
    </source>
</evidence>
<keyword evidence="3 12" id="KW-0813">Transport</keyword>
<dbReference type="Gene3D" id="2.40.170.20">
    <property type="entry name" value="TonB-dependent receptor, beta-barrel domain"/>
    <property type="match status" value="1"/>
</dbReference>
<comment type="subcellular location">
    <subcellularLocation>
        <location evidence="1 12">Cell outer membrane</location>
        <topology evidence="1 12">Multi-pass membrane protein</topology>
    </subcellularLocation>
</comment>
<feature type="domain" description="TonB-dependent receptor plug" evidence="17">
    <location>
        <begin position="44"/>
        <end position="149"/>
    </location>
</feature>
<sequence length="610" mass="67101">MNQRHTRLALLLPLAFANPLQAAEQLASLDTMVVTATRQPLRVNEVLSDISVIERSEIETAGHSSLEQILAAQPGIQLVTNGSWGANSLLLIRGTSAKHVLLLVDGMRVGSATSGEPTWSRLPVAQIERIEIIRGPASAMYGSDAIGGVIQVFTRHSDKPLHFSAEAGAGNYGMRSGSVHLSGRQAGWHYGATVSHETTDGFDSRPWTATANRDKDGFRNLASAARLGYTFAPGHEVTLSALYAEGRSRYDGSGATVDWVNQTRNGNASLVVKNRLAAAWNSTLTIGRSIDHSKILRNDVRNSEFNTEQKLYGWQNDLSGELGNFLIGFERNEQAIASTGNYARRNRHNDSVQLGWNRGFGAHRLQASVRHDDDSLFGDKTTGSLAYGYRLSSNWRASASVGTAFKAPTFNELYYPVTGTYVGNPAVKPESALNRELTLHYETGQHSVSATWYLNRVEDLIAWTRVGPLNMPTNIDSARLEGVTLTWQGKFGSFDVGSSYDWLDASDRNADRQLARRARHSATASIGQTLGQWDWRAEVQGSGKRYEYPTAGRVTLAGYALTNLYANYRLTPDWSLFARVNNLFDRDYVLADTYATPGRNAFVGIRYSPR</sequence>
<keyword evidence="19" id="KW-1185">Reference proteome</keyword>
<dbReference type="PANTHER" id="PTHR30069:SF53">
    <property type="entry name" value="COLICIN I RECEPTOR-RELATED"/>
    <property type="match status" value="1"/>
</dbReference>
<name>A0A495VPU2_9RHOO</name>
<keyword evidence="8 13" id="KW-0798">TonB box</keyword>
<dbReference type="GO" id="GO:0009279">
    <property type="term" value="C:cell outer membrane"/>
    <property type="evidence" value="ECO:0007669"/>
    <property type="project" value="UniProtKB-SubCell"/>
</dbReference>
<dbReference type="RefSeq" id="WP_121458797.1">
    <property type="nucleotide sequence ID" value="NZ_RBXP01000016.1"/>
</dbReference>
<dbReference type="Proteomes" id="UP000270626">
    <property type="component" value="Unassembled WGS sequence"/>
</dbReference>
<evidence type="ECO:0000313" key="18">
    <source>
        <dbReference type="EMBL" id="RKT51282.1"/>
    </source>
</evidence>
<keyword evidence="7" id="KW-0406">Ion transport</keyword>
<evidence type="ECO:0000256" key="3">
    <source>
        <dbReference type="ARBA" id="ARBA00022448"/>
    </source>
</evidence>
<evidence type="ECO:0000256" key="15">
    <source>
        <dbReference type="SAM" id="SignalP"/>
    </source>
</evidence>
<dbReference type="InterPro" id="IPR039426">
    <property type="entry name" value="TonB-dep_rcpt-like"/>
</dbReference>
<evidence type="ECO:0000256" key="9">
    <source>
        <dbReference type="ARBA" id="ARBA00023136"/>
    </source>
</evidence>
<accession>A0A495VPU2</accession>
<dbReference type="SUPFAM" id="SSF56935">
    <property type="entry name" value="Porins"/>
    <property type="match status" value="1"/>
</dbReference>
<dbReference type="Gene3D" id="2.170.130.10">
    <property type="entry name" value="TonB-dependent receptor, plug domain"/>
    <property type="match status" value="1"/>
</dbReference>
<evidence type="ECO:0000256" key="11">
    <source>
        <dbReference type="ARBA" id="ARBA00023237"/>
    </source>
</evidence>
<dbReference type="Pfam" id="PF07715">
    <property type="entry name" value="Plug"/>
    <property type="match status" value="1"/>
</dbReference>
<dbReference type="InterPro" id="IPR000531">
    <property type="entry name" value="Beta-barrel_TonB"/>
</dbReference>
<keyword evidence="10" id="KW-0675">Receptor</keyword>
<feature type="short sequence motif" description="TonB box" evidence="13">
    <location>
        <begin position="31"/>
        <end position="37"/>
    </location>
</feature>
<evidence type="ECO:0000256" key="2">
    <source>
        <dbReference type="ARBA" id="ARBA00009810"/>
    </source>
</evidence>
<keyword evidence="11 12" id="KW-0998">Cell outer membrane</keyword>
<evidence type="ECO:0000256" key="10">
    <source>
        <dbReference type="ARBA" id="ARBA00023170"/>
    </source>
</evidence>
<gene>
    <name evidence="18" type="ORF">DFR40_2496</name>
</gene>
<reference evidence="18 19" key="1">
    <citation type="submission" date="2018-10" db="EMBL/GenBank/DDBJ databases">
        <title>Genomic Encyclopedia of Type Strains, Phase IV (KMG-IV): sequencing the most valuable type-strain genomes for metagenomic binning, comparative biology and taxonomic classification.</title>
        <authorList>
            <person name="Goeker M."/>
        </authorList>
    </citation>
    <scope>NUCLEOTIDE SEQUENCE [LARGE SCALE GENOMIC DNA]</scope>
    <source>
        <strain evidence="18 19">DSM 23841</strain>
    </source>
</reference>
<comment type="caution">
    <text evidence="18">The sequence shown here is derived from an EMBL/GenBank/DDBJ whole genome shotgun (WGS) entry which is preliminary data.</text>
</comment>
<evidence type="ECO:0000256" key="8">
    <source>
        <dbReference type="ARBA" id="ARBA00023077"/>
    </source>
</evidence>
<evidence type="ECO:0000256" key="4">
    <source>
        <dbReference type="ARBA" id="ARBA00022452"/>
    </source>
</evidence>
<evidence type="ECO:0000256" key="6">
    <source>
        <dbReference type="ARBA" id="ARBA00022729"/>
    </source>
</evidence>
<dbReference type="PROSITE" id="PS00430">
    <property type="entry name" value="TONB_DEPENDENT_REC_1"/>
    <property type="match status" value="1"/>
</dbReference>
<dbReference type="CDD" id="cd01347">
    <property type="entry name" value="ligand_gated_channel"/>
    <property type="match status" value="1"/>
</dbReference>
<dbReference type="InterPro" id="IPR037066">
    <property type="entry name" value="Plug_dom_sf"/>
</dbReference>
<protein>
    <submittedName>
        <fullName evidence="18">Vitamin B12 transporter</fullName>
    </submittedName>
</protein>
<feature type="domain" description="TonB-dependent receptor-like beta-barrel" evidence="16">
    <location>
        <begin position="187"/>
        <end position="583"/>
    </location>
</feature>
<keyword evidence="9 12" id="KW-0472">Membrane</keyword>
<evidence type="ECO:0000256" key="13">
    <source>
        <dbReference type="PROSITE-ProRule" id="PRU10143"/>
    </source>
</evidence>
<dbReference type="AlphaFoldDB" id="A0A495VPU2"/>
<dbReference type="InterPro" id="IPR012910">
    <property type="entry name" value="Plug_dom"/>
</dbReference>
<evidence type="ECO:0000256" key="5">
    <source>
        <dbReference type="ARBA" id="ARBA00022692"/>
    </source>
</evidence>
<evidence type="ECO:0000256" key="1">
    <source>
        <dbReference type="ARBA" id="ARBA00004571"/>
    </source>
</evidence>
<feature type="chain" id="PRO_5019721484" evidence="15">
    <location>
        <begin position="23"/>
        <end position="610"/>
    </location>
</feature>